<dbReference type="SMART" id="SM00529">
    <property type="entry name" value="HTH_DTXR"/>
    <property type="match status" value="1"/>
</dbReference>
<dbReference type="Pfam" id="PF02742">
    <property type="entry name" value="Fe_dep_repr_C"/>
    <property type="match status" value="1"/>
</dbReference>
<evidence type="ECO:0000256" key="4">
    <source>
        <dbReference type="ARBA" id="ARBA00023163"/>
    </source>
</evidence>
<dbReference type="InterPro" id="IPR036421">
    <property type="entry name" value="Fe_dep_repressor_sf"/>
</dbReference>
<evidence type="ECO:0000313" key="8">
    <source>
        <dbReference type="Proteomes" id="UP001299409"/>
    </source>
</evidence>
<accession>A0A6N3EDE1</accession>
<dbReference type="AlphaFoldDB" id="A0A6N3EDE1"/>
<dbReference type="Gene3D" id="1.10.60.10">
    <property type="entry name" value="Iron dependent repressor, metal binding and dimerisation domain"/>
    <property type="match status" value="1"/>
</dbReference>
<dbReference type="GO" id="GO:0003677">
    <property type="term" value="F:DNA binding"/>
    <property type="evidence" value="ECO:0007669"/>
    <property type="project" value="UniProtKB-KW"/>
</dbReference>
<dbReference type="GO" id="GO:0003700">
    <property type="term" value="F:DNA-binding transcription factor activity"/>
    <property type="evidence" value="ECO:0007669"/>
    <property type="project" value="InterPro"/>
</dbReference>
<gene>
    <name evidence="7" type="primary">mntR</name>
    <name evidence="7" type="ORF">IBLFYP30_02515</name>
    <name evidence="6" type="ORF">LIP50_05960</name>
</gene>
<keyword evidence="8" id="KW-1185">Reference proteome</keyword>
<feature type="domain" description="HTH dtxR-type" evidence="5">
    <location>
        <begin position="16"/>
        <end position="77"/>
    </location>
</feature>
<dbReference type="SUPFAM" id="SSF46785">
    <property type="entry name" value="Winged helix' DNA-binding domain"/>
    <property type="match status" value="1"/>
</dbReference>
<dbReference type="Gene3D" id="1.10.10.10">
    <property type="entry name" value="Winged helix-like DNA-binding domain superfamily/Winged helix DNA-binding domain"/>
    <property type="match status" value="1"/>
</dbReference>
<evidence type="ECO:0000313" key="6">
    <source>
        <dbReference type="EMBL" id="MCB5445748.1"/>
    </source>
</evidence>
<evidence type="ECO:0000256" key="3">
    <source>
        <dbReference type="ARBA" id="ARBA00023125"/>
    </source>
</evidence>
<evidence type="ECO:0000256" key="2">
    <source>
        <dbReference type="ARBA" id="ARBA00023015"/>
    </source>
</evidence>
<proteinExistence type="inferred from homology"/>
<organism evidence="7">
    <name type="scientific">Intestinibacter bartlettii</name>
    <dbReference type="NCBI Taxonomy" id="261299"/>
    <lineage>
        <taxon>Bacteria</taxon>
        <taxon>Bacillati</taxon>
        <taxon>Bacillota</taxon>
        <taxon>Clostridia</taxon>
        <taxon>Peptostreptococcales</taxon>
        <taxon>Peptostreptococcaceae</taxon>
        <taxon>Intestinibacter</taxon>
    </lineage>
</organism>
<dbReference type="GO" id="GO:0046983">
    <property type="term" value="F:protein dimerization activity"/>
    <property type="evidence" value="ECO:0007669"/>
    <property type="project" value="InterPro"/>
</dbReference>
<dbReference type="InterPro" id="IPR001367">
    <property type="entry name" value="Fe_dep_repressor"/>
</dbReference>
<reference evidence="7" key="1">
    <citation type="submission" date="2019-11" db="EMBL/GenBank/DDBJ databases">
        <authorList>
            <person name="Feng L."/>
        </authorList>
    </citation>
    <scope>NUCLEOTIDE SEQUENCE</scope>
    <source>
        <strain evidence="7">IbartlettiiLFYP30</strain>
    </source>
</reference>
<keyword evidence="4" id="KW-0804">Transcription</keyword>
<reference evidence="6 8" key="2">
    <citation type="submission" date="2021-10" db="EMBL/GenBank/DDBJ databases">
        <title>Collection of gut derived symbiotic bacterial strains cultured from healthy donors.</title>
        <authorList>
            <person name="Lin H."/>
            <person name="Littmann E."/>
            <person name="Claire K."/>
            <person name="Pamer E."/>
        </authorList>
    </citation>
    <scope>NUCLEOTIDE SEQUENCE [LARGE SCALE GENOMIC DNA]</scope>
    <source>
        <strain evidence="6 8">MSK.17.68</strain>
    </source>
</reference>
<dbReference type="InterPro" id="IPR036388">
    <property type="entry name" value="WH-like_DNA-bd_sf"/>
</dbReference>
<sequence>MSEYFTFNEYMKNNKLTPSEEDYVEMIYRINLNRGNVQVKDVANELNIKPASVTKMVKKLNDKDILEYKKYDYIKLTEMGYKVGNTLLKRHNTIYKFLEILGVKDSIHEETEKIEHTINYDTLEKMETLINFFSKYQGIYSLLKEFQEDKHLDT</sequence>
<evidence type="ECO:0000256" key="1">
    <source>
        <dbReference type="ARBA" id="ARBA00007871"/>
    </source>
</evidence>
<keyword evidence="2" id="KW-0805">Transcription regulation</keyword>
<dbReference type="PROSITE" id="PS50944">
    <property type="entry name" value="HTH_DTXR"/>
    <property type="match status" value="1"/>
</dbReference>
<protein>
    <submittedName>
        <fullName evidence="6">Metal-dependent transcriptional regulator</fullName>
    </submittedName>
    <submittedName>
        <fullName evidence="7">Transcriptional regulator MntR</fullName>
    </submittedName>
</protein>
<dbReference type="GeneID" id="89565360"/>
<dbReference type="InterPro" id="IPR050536">
    <property type="entry name" value="DtxR_MntR_Metal-Reg"/>
</dbReference>
<evidence type="ECO:0000313" key="7">
    <source>
        <dbReference type="EMBL" id="VYU37768.1"/>
    </source>
</evidence>
<dbReference type="EMBL" id="CACRUE010000033">
    <property type="protein sequence ID" value="VYU37768.1"/>
    <property type="molecule type" value="Genomic_DNA"/>
</dbReference>
<dbReference type="GO" id="GO:0046914">
    <property type="term" value="F:transition metal ion binding"/>
    <property type="evidence" value="ECO:0007669"/>
    <property type="project" value="InterPro"/>
</dbReference>
<dbReference type="Pfam" id="PF01325">
    <property type="entry name" value="Fe_dep_repress"/>
    <property type="match status" value="1"/>
</dbReference>
<dbReference type="RefSeq" id="WP_022071385.1">
    <property type="nucleotide sequence ID" value="NZ_BAABXU010000001.1"/>
</dbReference>
<dbReference type="InterPro" id="IPR036390">
    <property type="entry name" value="WH_DNA-bd_sf"/>
</dbReference>
<dbReference type="EMBL" id="JAJBMB010000004">
    <property type="protein sequence ID" value="MCB5445748.1"/>
    <property type="molecule type" value="Genomic_DNA"/>
</dbReference>
<evidence type="ECO:0000259" key="5">
    <source>
        <dbReference type="PROSITE" id="PS50944"/>
    </source>
</evidence>
<name>A0A6N3EDE1_9FIRM</name>
<comment type="similarity">
    <text evidence="1">Belongs to the DtxR/MntR family.</text>
</comment>
<dbReference type="SUPFAM" id="SSF47979">
    <property type="entry name" value="Iron-dependent repressor protein, dimerization domain"/>
    <property type="match status" value="1"/>
</dbReference>
<dbReference type="PANTHER" id="PTHR33238">
    <property type="entry name" value="IRON (METAL) DEPENDENT REPRESSOR, DTXR FAMILY"/>
    <property type="match status" value="1"/>
</dbReference>
<dbReference type="PANTHER" id="PTHR33238:SF7">
    <property type="entry name" value="IRON-DEPENDENT TRANSCRIPTIONAL REGULATOR"/>
    <property type="match status" value="1"/>
</dbReference>
<dbReference type="InterPro" id="IPR022687">
    <property type="entry name" value="HTH_DTXR"/>
</dbReference>
<dbReference type="Proteomes" id="UP001299409">
    <property type="component" value="Unassembled WGS sequence"/>
</dbReference>
<dbReference type="InterPro" id="IPR022689">
    <property type="entry name" value="Iron_dep_repressor"/>
</dbReference>
<keyword evidence="3" id="KW-0238">DNA-binding</keyword>